<dbReference type="STRING" id="1149755.A0A2J6RBD4"/>
<keyword evidence="2" id="KW-1133">Transmembrane helix</keyword>
<feature type="region of interest" description="Disordered" evidence="1">
    <location>
        <begin position="767"/>
        <end position="842"/>
    </location>
</feature>
<feature type="transmembrane region" description="Helical" evidence="2">
    <location>
        <begin position="81"/>
        <end position="101"/>
    </location>
</feature>
<accession>A0A2J6RBD4</accession>
<sequence length="842" mass="92053">MTQISVGQAAGVIAAAIFIARLWAPGALALILSWLLKDRNTATTLTVSASAFHSSLWPIILRSDSSQSHGVRPIVRLVTNLITWTFFLIALAGIITPLGLYDALVQTRSVQVKFRYLPDTSPLGFGTPPRSNLPFNRLCGGFGYTPCPFSDTVVVDVASSDGQFQSNLPYGYNLSIPQFIYDVYSSGTTENTTVSNYFDIQWRRYYTSSDQQFNNGSTYLISGFSSMQSLIMNTEVQVVEGLVVDMVNGSIGLRNHTFPPGYPYGASWSEDLLFIEPETVCVNTNLTLDYDIALSPNITLSVINLVLTDRGGFIHLNQSYPEPNLTNPQANPDLWTRAYKSAWLNNALIALYYNVTDDNNSTTGRRAFSYVNSAINKTFQLPVPLYESQTYQSLTSTQLFGEFLDIGGGLDNSSNPALSSAPPNPFNIQQSNFSVIPIECGTAGGLDFANINTIFVECGFIQGAPQRQDAGTNLIFESGSTWSQPLYACASAVKATIKTVTFSYNGTGNVLSNLAVANVQDKEYPDKQSMPLWGVENTGDAYYLEDLLLVWGLISEDYTNNENVSAIRQPSLYLPGYSLDSTMAPIGFDNLPGSEAFLNAMGAPYSVEGSAAGTGLVDYTGLSDISMWIRWQNLSKSAEGIQTIPNLIWADVTASAVVGTKGVLGPGNTGSENVMPILVTPTVQRVKYHLLYAIPAIIVALLLLLITIVALATVIFGHNNIARLREQLHMLSPGRTFTTLLLQERDGMKISSKQWAKGSGHTIIDYSEGYPRADGVPRKDETTIEVPEKKDVVSNQYSEETHGDDDEHAEDEEPAGNKEHAQGYEQVGNGELNEEPHSEFRW</sequence>
<feature type="compositionally biased region" description="Basic and acidic residues" evidence="1">
    <location>
        <begin position="775"/>
        <end position="792"/>
    </location>
</feature>
<dbReference type="OrthoDB" id="3034003at2759"/>
<evidence type="ECO:0000256" key="1">
    <source>
        <dbReference type="SAM" id="MobiDB-lite"/>
    </source>
</evidence>
<keyword evidence="4" id="KW-1185">Reference proteome</keyword>
<evidence type="ECO:0000256" key="2">
    <source>
        <dbReference type="SAM" id="Phobius"/>
    </source>
</evidence>
<evidence type="ECO:0000313" key="3">
    <source>
        <dbReference type="EMBL" id="PMD35821.1"/>
    </source>
</evidence>
<keyword evidence="2" id="KW-0472">Membrane</keyword>
<feature type="transmembrane region" description="Helical" evidence="2">
    <location>
        <begin position="12"/>
        <end position="36"/>
    </location>
</feature>
<reference evidence="3 4" key="1">
    <citation type="submission" date="2016-04" db="EMBL/GenBank/DDBJ databases">
        <title>A degradative enzymes factory behind the ericoid mycorrhizal symbiosis.</title>
        <authorList>
            <consortium name="DOE Joint Genome Institute"/>
            <person name="Martino E."/>
            <person name="Morin E."/>
            <person name="Grelet G."/>
            <person name="Kuo A."/>
            <person name="Kohler A."/>
            <person name="Daghino S."/>
            <person name="Barry K."/>
            <person name="Choi C."/>
            <person name="Cichocki N."/>
            <person name="Clum A."/>
            <person name="Copeland A."/>
            <person name="Hainaut M."/>
            <person name="Haridas S."/>
            <person name="Labutti K."/>
            <person name="Lindquist E."/>
            <person name="Lipzen A."/>
            <person name="Khouja H.-R."/>
            <person name="Murat C."/>
            <person name="Ohm R."/>
            <person name="Olson A."/>
            <person name="Spatafora J."/>
            <person name="Veneault-Fourrey C."/>
            <person name="Henrissat B."/>
            <person name="Grigoriev I."/>
            <person name="Martin F."/>
            <person name="Perotto S."/>
        </authorList>
    </citation>
    <scope>NUCLEOTIDE SEQUENCE [LARGE SCALE GENOMIC DNA]</scope>
    <source>
        <strain evidence="3 4">F</strain>
    </source>
</reference>
<dbReference type="Proteomes" id="UP000235786">
    <property type="component" value="Unassembled WGS sequence"/>
</dbReference>
<organism evidence="3 4">
    <name type="scientific">Hyaloscypha variabilis (strain UAMH 11265 / GT02V1 / F)</name>
    <name type="common">Meliniomyces variabilis</name>
    <dbReference type="NCBI Taxonomy" id="1149755"/>
    <lineage>
        <taxon>Eukaryota</taxon>
        <taxon>Fungi</taxon>
        <taxon>Dikarya</taxon>
        <taxon>Ascomycota</taxon>
        <taxon>Pezizomycotina</taxon>
        <taxon>Leotiomycetes</taxon>
        <taxon>Helotiales</taxon>
        <taxon>Hyaloscyphaceae</taxon>
        <taxon>Hyaloscypha</taxon>
        <taxon>Hyaloscypha variabilis</taxon>
    </lineage>
</organism>
<dbReference type="EMBL" id="KZ613951">
    <property type="protein sequence ID" value="PMD35821.1"/>
    <property type="molecule type" value="Genomic_DNA"/>
</dbReference>
<name>A0A2J6RBD4_HYAVF</name>
<feature type="transmembrane region" description="Helical" evidence="2">
    <location>
        <begin position="690"/>
        <end position="716"/>
    </location>
</feature>
<feature type="compositionally biased region" description="Acidic residues" evidence="1">
    <location>
        <begin position="802"/>
        <end position="814"/>
    </location>
</feature>
<protein>
    <submittedName>
        <fullName evidence="3">Uncharacterized protein</fullName>
    </submittedName>
</protein>
<proteinExistence type="predicted"/>
<keyword evidence="2" id="KW-0812">Transmembrane</keyword>
<gene>
    <name evidence="3" type="ORF">L207DRAFT_637016</name>
</gene>
<dbReference type="AlphaFoldDB" id="A0A2J6RBD4"/>
<evidence type="ECO:0000313" key="4">
    <source>
        <dbReference type="Proteomes" id="UP000235786"/>
    </source>
</evidence>